<dbReference type="InterPro" id="IPR036890">
    <property type="entry name" value="HATPase_C_sf"/>
</dbReference>
<keyword evidence="7" id="KW-0067">ATP-binding</keyword>
<dbReference type="GO" id="GO:0004673">
    <property type="term" value="F:protein histidine kinase activity"/>
    <property type="evidence" value="ECO:0007669"/>
    <property type="project" value="UniProtKB-EC"/>
</dbReference>
<evidence type="ECO:0000259" key="10">
    <source>
        <dbReference type="Pfam" id="PF02518"/>
    </source>
</evidence>
<keyword evidence="5" id="KW-0547">Nucleotide-binding</keyword>
<evidence type="ECO:0000256" key="9">
    <source>
        <dbReference type="SAM" id="MobiDB-lite"/>
    </source>
</evidence>
<reference evidence="11 12" key="1">
    <citation type="submission" date="2020-02" db="EMBL/GenBank/DDBJ databases">
        <title>Paenibacillus sp. nov., isolated from rhizosphere soil of tomato.</title>
        <authorList>
            <person name="Weon H.-Y."/>
            <person name="Lee S.A."/>
        </authorList>
    </citation>
    <scope>NUCLEOTIDE SEQUENCE [LARGE SCALE GENOMIC DNA]</scope>
    <source>
        <strain evidence="11 12">14171R-81</strain>
    </source>
</reference>
<proteinExistence type="predicted"/>
<evidence type="ECO:0000313" key="12">
    <source>
        <dbReference type="Proteomes" id="UP000479114"/>
    </source>
</evidence>
<evidence type="ECO:0000256" key="3">
    <source>
        <dbReference type="ARBA" id="ARBA00022553"/>
    </source>
</evidence>
<name>A0A6C0PBZ9_9BACL</name>
<gene>
    <name evidence="11" type="ORF">GZH47_25165</name>
</gene>
<dbReference type="InterPro" id="IPR003594">
    <property type="entry name" value="HATPase_dom"/>
</dbReference>
<evidence type="ECO:0000256" key="2">
    <source>
        <dbReference type="ARBA" id="ARBA00012438"/>
    </source>
</evidence>
<dbReference type="PANTHER" id="PTHR43065:SF10">
    <property type="entry name" value="PEROXIDE STRESS-ACTIVATED HISTIDINE KINASE MAK3"/>
    <property type="match status" value="1"/>
</dbReference>
<evidence type="ECO:0000256" key="6">
    <source>
        <dbReference type="ARBA" id="ARBA00022777"/>
    </source>
</evidence>
<dbReference type="PANTHER" id="PTHR43065">
    <property type="entry name" value="SENSOR HISTIDINE KINASE"/>
    <property type="match status" value="1"/>
</dbReference>
<dbReference type="Proteomes" id="UP000479114">
    <property type="component" value="Chromosome"/>
</dbReference>
<evidence type="ECO:0000256" key="8">
    <source>
        <dbReference type="ARBA" id="ARBA00023012"/>
    </source>
</evidence>
<dbReference type="EMBL" id="CP048286">
    <property type="protein sequence ID" value="QHW35273.1"/>
    <property type="molecule type" value="Genomic_DNA"/>
</dbReference>
<dbReference type="GO" id="GO:0000160">
    <property type="term" value="P:phosphorelay signal transduction system"/>
    <property type="evidence" value="ECO:0007669"/>
    <property type="project" value="UniProtKB-KW"/>
</dbReference>
<evidence type="ECO:0000313" key="11">
    <source>
        <dbReference type="EMBL" id="QHW35273.1"/>
    </source>
</evidence>
<dbReference type="AlphaFoldDB" id="A0A6C0PBZ9"/>
<sequence>MDKPHGTSVPALLRSGAAQDPRQEVRPHLRPNLFDPFVTTKSDGTGLGLAICKQIVERNAGAITFESGPERTTFTVVFDHRSEPELSAERDDEYIPLAGSS</sequence>
<keyword evidence="4" id="KW-0808">Transferase</keyword>
<dbReference type="SUPFAM" id="SSF55874">
    <property type="entry name" value="ATPase domain of HSP90 chaperone/DNA topoisomerase II/histidine kinase"/>
    <property type="match status" value="1"/>
</dbReference>
<dbReference type="EC" id="2.7.13.3" evidence="2"/>
<dbReference type="GO" id="GO:0005524">
    <property type="term" value="F:ATP binding"/>
    <property type="evidence" value="ECO:0007669"/>
    <property type="project" value="UniProtKB-KW"/>
</dbReference>
<comment type="catalytic activity">
    <reaction evidence="1">
        <text>ATP + protein L-histidine = ADP + protein N-phospho-L-histidine.</text>
        <dbReference type="EC" id="2.7.13.3"/>
    </reaction>
</comment>
<organism evidence="11 12">
    <name type="scientific">Paenibacillus rhizovicinus</name>
    <dbReference type="NCBI Taxonomy" id="2704463"/>
    <lineage>
        <taxon>Bacteria</taxon>
        <taxon>Bacillati</taxon>
        <taxon>Bacillota</taxon>
        <taxon>Bacilli</taxon>
        <taxon>Bacillales</taxon>
        <taxon>Paenibacillaceae</taxon>
        <taxon>Paenibacillus</taxon>
    </lineage>
</organism>
<feature type="domain" description="Histidine kinase/HSP90-like ATPase" evidence="10">
    <location>
        <begin position="20"/>
        <end position="80"/>
    </location>
</feature>
<keyword evidence="8" id="KW-0902">Two-component regulatory system</keyword>
<accession>A0A6C0PBZ9</accession>
<dbReference type="Gene3D" id="3.30.565.10">
    <property type="entry name" value="Histidine kinase-like ATPase, C-terminal domain"/>
    <property type="match status" value="1"/>
</dbReference>
<keyword evidence="6" id="KW-0418">Kinase</keyword>
<dbReference type="PRINTS" id="PR00344">
    <property type="entry name" value="BCTRLSENSOR"/>
</dbReference>
<keyword evidence="3" id="KW-0597">Phosphoprotein</keyword>
<protein>
    <recommendedName>
        <fullName evidence="2">histidine kinase</fullName>
        <ecNumber evidence="2">2.7.13.3</ecNumber>
    </recommendedName>
</protein>
<keyword evidence="12" id="KW-1185">Reference proteome</keyword>
<feature type="region of interest" description="Disordered" evidence="9">
    <location>
        <begin position="1"/>
        <end position="31"/>
    </location>
</feature>
<evidence type="ECO:0000256" key="7">
    <source>
        <dbReference type="ARBA" id="ARBA00022840"/>
    </source>
</evidence>
<evidence type="ECO:0000256" key="4">
    <source>
        <dbReference type="ARBA" id="ARBA00022679"/>
    </source>
</evidence>
<evidence type="ECO:0000256" key="5">
    <source>
        <dbReference type="ARBA" id="ARBA00022741"/>
    </source>
</evidence>
<dbReference type="Pfam" id="PF02518">
    <property type="entry name" value="HATPase_c"/>
    <property type="match status" value="1"/>
</dbReference>
<dbReference type="KEGG" id="prz:GZH47_25165"/>
<dbReference type="RefSeq" id="WP_162645422.1">
    <property type="nucleotide sequence ID" value="NZ_CP048286.1"/>
</dbReference>
<evidence type="ECO:0000256" key="1">
    <source>
        <dbReference type="ARBA" id="ARBA00000085"/>
    </source>
</evidence>
<dbReference type="InterPro" id="IPR004358">
    <property type="entry name" value="Sig_transdc_His_kin-like_C"/>
</dbReference>